<reference evidence="5 6" key="1">
    <citation type="submission" date="2019-01" db="EMBL/GenBank/DDBJ databases">
        <title>Hymenobacter humicola sp. nov., isolated from soils in Antarctica.</title>
        <authorList>
            <person name="Sedlacek I."/>
            <person name="Holochova P."/>
            <person name="Kralova S."/>
            <person name="Pantucek R."/>
            <person name="Stankova E."/>
            <person name="Vrbovska V."/>
            <person name="Kristofova L."/>
            <person name="Svec P."/>
            <person name="Busse H.-J."/>
        </authorList>
    </citation>
    <scope>NUCLEOTIDE SEQUENCE [LARGE SCALE GENOMIC DNA]</scope>
    <source>
        <strain evidence="5 6">CCM 8852</strain>
    </source>
</reference>
<dbReference type="OrthoDB" id="881140at2"/>
<dbReference type="PROSITE" id="PS00622">
    <property type="entry name" value="HTH_LUXR_1"/>
    <property type="match status" value="1"/>
</dbReference>
<gene>
    <name evidence="5" type="ORF">D0T11_15690</name>
</gene>
<dbReference type="PANTHER" id="PTHR44688:SF16">
    <property type="entry name" value="DNA-BINDING TRANSCRIPTIONAL ACTIVATOR DEVR_DOSR"/>
    <property type="match status" value="1"/>
</dbReference>
<dbReference type="RefSeq" id="WP_119656755.1">
    <property type="nucleotide sequence ID" value="NZ_JBHUOI010000015.1"/>
</dbReference>
<dbReference type="Pfam" id="PF00196">
    <property type="entry name" value="GerE"/>
    <property type="match status" value="1"/>
</dbReference>
<dbReference type="Gene3D" id="1.10.10.10">
    <property type="entry name" value="Winged helix-like DNA-binding domain superfamily/Winged helix DNA-binding domain"/>
    <property type="match status" value="1"/>
</dbReference>
<evidence type="ECO:0000259" key="4">
    <source>
        <dbReference type="PROSITE" id="PS50043"/>
    </source>
</evidence>
<evidence type="ECO:0000313" key="6">
    <source>
        <dbReference type="Proteomes" id="UP000284250"/>
    </source>
</evidence>
<sequence length="211" mass="23282">MYVPSYEALVVAPPTLYRQGLVGTLREVWPNLGITLATDCATVPRLLYQRAYAVVILDAELLTCLANRYLSQLRTIRSNQPLLLFTGGRLPPALRQYLVQAGPWLSWLPRHVAPAAVVAGLTPYLSGQGRPADTPPVSLARHPRPATAFSRRELEVLRLVVDDHCNQEIADQLCLSVRTVESHRRALLHKTGAKTLVGLVVQALREGWVGV</sequence>
<keyword evidence="3" id="KW-0804">Transcription</keyword>
<dbReference type="AlphaFoldDB" id="A0A418QRB4"/>
<dbReference type="PROSITE" id="PS50043">
    <property type="entry name" value="HTH_LUXR_2"/>
    <property type="match status" value="1"/>
</dbReference>
<evidence type="ECO:0000313" key="5">
    <source>
        <dbReference type="EMBL" id="RIY07817.1"/>
    </source>
</evidence>
<protein>
    <submittedName>
        <fullName evidence="5">DNA-binding response regulator</fullName>
    </submittedName>
</protein>
<dbReference type="Proteomes" id="UP000284250">
    <property type="component" value="Unassembled WGS sequence"/>
</dbReference>
<accession>A0A418QRB4</accession>
<dbReference type="GO" id="GO:0006355">
    <property type="term" value="P:regulation of DNA-templated transcription"/>
    <property type="evidence" value="ECO:0007669"/>
    <property type="project" value="InterPro"/>
</dbReference>
<keyword evidence="6" id="KW-1185">Reference proteome</keyword>
<proteinExistence type="predicted"/>
<dbReference type="CDD" id="cd06170">
    <property type="entry name" value="LuxR_C_like"/>
    <property type="match status" value="1"/>
</dbReference>
<dbReference type="InterPro" id="IPR000792">
    <property type="entry name" value="Tscrpt_reg_LuxR_C"/>
</dbReference>
<dbReference type="EMBL" id="QYCN01000026">
    <property type="protein sequence ID" value="RIY07817.1"/>
    <property type="molecule type" value="Genomic_DNA"/>
</dbReference>
<dbReference type="PANTHER" id="PTHR44688">
    <property type="entry name" value="DNA-BINDING TRANSCRIPTIONAL ACTIVATOR DEVR_DOSR"/>
    <property type="match status" value="1"/>
</dbReference>
<dbReference type="InterPro" id="IPR036388">
    <property type="entry name" value="WH-like_DNA-bd_sf"/>
</dbReference>
<keyword evidence="2 5" id="KW-0238">DNA-binding</keyword>
<dbReference type="InterPro" id="IPR016032">
    <property type="entry name" value="Sig_transdc_resp-reg_C-effctor"/>
</dbReference>
<evidence type="ECO:0000256" key="1">
    <source>
        <dbReference type="ARBA" id="ARBA00023015"/>
    </source>
</evidence>
<dbReference type="GO" id="GO:0003677">
    <property type="term" value="F:DNA binding"/>
    <property type="evidence" value="ECO:0007669"/>
    <property type="project" value="UniProtKB-KW"/>
</dbReference>
<dbReference type="PRINTS" id="PR00038">
    <property type="entry name" value="HTHLUXR"/>
</dbReference>
<organism evidence="5 6">
    <name type="scientific">Hymenobacter rubripertinctus</name>
    <dbReference type="NCBI Taxonomy" id="2029981"/>
    <lineage>
        <taxon>Bacteria</taxon>
        <taxon>Pseudomonadati</taxon>
        <taxon>Bacteroidota</taxon>
        <taxon>Cytophagia</taxon>
        <taxon>Cytophagales</taxon>
        <taxon>Hymenobacteraceae</taxon>
        <taxon>Hymenobacter</taxon>
    </lineage>
</organism>
<feature type="domain" description="HTH luxR-type" evidence="4">
    <location>
        <begin position="142"/>
        <end position="207"/>
    </location>
</feature>
<dbReference type="SUPFAM" id="SSF46894">
    <property type="entry name" value="C-terminal effector domain of the bipartite response regulators"/>
    <property type="match status" value="1"/>
</dbReference>
<comment type="caution">
    <text evidence="5">The sequence shown here is derived from an EMBL/GenBank/DDBJ whole genome shotgun (WGS) entry which is preliminary data.</text>
</comment>
<evidence type="ECO:0000256" key="3">
    <source>
        <dbReference type="ARBA" id="ARBA00023163"/>
    </source>
</evidence>
<keyword evidence="1" id="KW-0805">Transcription regulation</keyword>
<dbReference type="SMART" id="SM00421">
    <property type="entry name" value="HTH_LUXR"/>
    <property type="match status" value="1"/>
</dbReference>
<evidence type="ECO:0000256" key="2">
    <source>
        <dbReference type="ARBA" id="ARBA00023125"/>
    </source>
</evidence>
<name>A0A418QRB4_9BACT</name>